<keyword evidence="1" id="KW-0812">Transmembrane</keyword>
<feature type="transmembrane region" description="Helical" evidence="1">
    <location>
        <begin position="16"/>
        <end position="38"/>
    </location>
</feature>
<evidence type="ECO:0000313" key="2">
    <source>
        <dbReference type="EMBL" id="KAF2395662.1"/>
    </source>
</evidence>
<keyword evidence="3" id="KW-1185">Reference proteome</keyword>
<organism evidence="2 3">
    <name type="scientific">Trichodelitschia bisporula</name>
    <dbReference type="NCBI Taxonomy" id="703511"/>
    <lineage>
        <taxon>Eukaryota</taxon>
        <taxon>Fungi</taxon>
        <taxon>Dikarya</taxon>
        <taxon>Ascomycota</taxon>
        <taxon>Pezizomycotina</taxon>
        <taxon>Dothideomycetes</taxon>
        <taxon>Dothideomycetes incertae sedis</taxon>
        <taxon>Phaeotrichales</taxon>
        <taxon>Phaeotrichaceae</taxon>
        <taxon>Trichodelitschia</taxon>
    </lineage>
</organism>
<dbReference type="EMBL" id="ML996712">
    <property type="protein sequence ID" value="KAF2395662.1"/>
    <property type="molecule type" value="Genomic_DNA"/>
</dbReference>
<dbReference type="AlphaFoldDB" id="A0A6G1HI47"/>
<gene>
    <name evidence="2" type="ORF">EJ06DRAFT_534801</name>
</gene>
<keyword evidence="1" id="KW-1133">Transmembrane helix</keyword>
<keyword evidence="1" id="KW-0472">Membrane</keyword>
<dbReference type="Proteomes" id="UP000799640">
    <property type="component" value="Unassembled WGS sequence"/>
</dbReference>
<evidence type="ECO:0000313" key="3">
    <source>
        <dbReference type="Proteomes" id="UP000799640"/>
    </source>
</evidence>
<accession>A0A6G1HI47</accession>
<sequence length="70" mass="7758">MGPRERQEQSKFKKELIALYDAATASLLTNFHFLLWLADPTPSSSRGAQPSLSKQAKCSLQLQGFAYGQV</sequence>
<protein>
    <submittedName>
        <fullName evidence="2">Uncharacterized protein</fullName>
    </submittedName>
</protein>
<evidence type="ECO:0000256" key="1">
    <source>
        <dbReference type="SAM" id="Phobius"/>
    </source>
</evidence>
<proteinExistence type="predicted"/>
<name>A0A6G1HI47_9PEZI</name>
<reference evidence="2" key="1">
    <citation type="journal article" date="2020" name="Stud. Mycol.">
        <title>101 Dothideomycetes genomes: a test case for predicting lifestyles and emergence of pathogens.</title>
        <authorList>
            <person name="Haridas S."/>
            <person name="Albert R."/>
            <person name="Binder M."/>
            <person name="Bloem J."/>
            <person name="Labutti K."/>
            <person name="Salamov A."/>
            <person name="Andreopoulos B."/>
            <person name="Baker S."/>
            <person name="Barry K."/>
            <person name="Bills G."/>
            <person name="Bluhm B."/>
            <person name="Cannon C."/>
            <person name="Castanera R."/>
            <person name="Culley D."/>
            <person name="Daum C."/>
            <person name="Ezra D."/>
            <person name="Gonzalez J."/>
            <person name="Henrissat B."/>
            <person name="Kuo A."/>
            <person name="Liang C."/>
            <person name="Lipzen A."/>
            <person name="Lutzoni F."/>
            <person name="Magnuson J."/>
            <person name="Mondo S."/>
            <person name="Nolan M."/>
            <person name="Ohm R."/>
            <person name="Pangilinan J."/>
            <person name="Park H.-J."/>
            <person name="Ramirez L."/>
            <person name="Alfaro M."/>
            <person name="Sun H."/>
            <person name="Tritt A."/>
            <person name="Yoshinaga Y."/>
            <person name="Zwiers L.-H."/>
            <person name="Turgeon B."/>
            <person name="Goodwin S."/>
            <person name="Spatafora J."/>
            <person name="Crous P."/>
            <person name="Grigoriev I."/>
        </authorList>
    </citation>
    <scope>NUCLEOTIDE SEQUENCE</scope>
    <source>
        <strain evidence="2">CBS 262.69</strain>
    </source>
</reference>